<evidence type="ECO:0000313" key="10">
    <source>
        <dbReference type="EMBL" id="KZS05024.1"/>
    </source>
</evidence>
<dbReference type="PROSITE" id="PS51885">
    <property type="entry name" value="NEPRILYSIN"/>
    <property type="match status" value="1"/>
</dbReference>
<dbReference type="PANTHER" id="PTHR11733">
    <property type="entry name" value="ZINC METALLOPROTEASE FAMILY M13 NEPRILYSIN-RELATED"/>
    <property type="match status" value="1"/>
</dbReference>
<evidence type="ECO:0000256" key="5">
    <source>
        <dbReference type="ARBA" id="ARBA00022801"/>
    </source>
</evidence>
<sequence>MDLPIQHYKENGAEEQLQQSLAMRTEWEPCLAHHPPLQSFGCDAELAERGGGPPPPPPPSKRRFRSPTSRNKPNDSATCATMDDRHGKMRETLMDRQVQKAGGLLGVTSRGLLILGLLLVFILILLVIIVVLAALWPRTAAQEAPKVCDTPACLRAAAQVIGSMENHTSPCTNFWNYACHSWLVSNPLPPWASKWSIREELAHRAHEEMRKLIETMPHPTRVDSLSWKLKYFYESCTALEHIVVPEQKLIRIIDQMGGWGVLRSFSVYSWNFRMVLRRLHAEYGVNAFFRVDVVAHPNFPDKSIVRISPDGLGLPDRNYYYREPDHATINTYKVFLKDAVQLLGATSMEATKFAEEVFHFEKRIAELTPNTEDIINPVKSIQILNVADLQRQSFSIPWLEILRAIYPTTVFDDSTELLITSPDYLKDISSIVSSSDRSTLNNYLMWRLAHNYLPYLSREYWEVLDIHKRDTLGAKESVDRWEMCIVTTQKYFRLAMGSIYSKNNVALKDSRNGVAIIYESLKNGLASSLSGSSLYSPSLRSRALEKLMTLSVQVGYPEQVLASSYLDDFYTAMSVQVNDFLGNILYGVHFLRKVEERVLLNPLPEHKWLAYLSRDTITYVPESNRIIIPEHLLLPPFYNVNYPQPILLGSLGVQLAVAMVASISQHGVLYDGQGVLIDRESTIGNDSLSLTNNQRKCLVDALHQKKVDDEDFLRRTVFETLVQLAGVRQALKVVTNPSIEQRRTEYKALEFLTHTQLFFVAYAQSMCSHTTLKHRDMERSTTFRLGDEEMLRATMLQMPEFTEAFMCNSTSQLHHGKVCGRII</sequence>
<dbReference type="InterPro" id="IPR008753">
    <property type="entry name" value="Peptidase_M13_N"/>
</dbReference>
<dbReference type="PANTHER" id="PTHR11733:SF228">
    <property type="entry name" value="PROTEIN GONE EARLY"/>
    <property type="match status" value="1"/>
</dbReference>
<dbReference type="Pfam" id="PF01431">
    <property type="entry name" value="Peptidase_M13"/>
    <property type="match status" value="1"/>
</dbReference>
<evidence type="ECO:0000256" key="8">
    <source>
        <dbReference type="SAM" id="MobiDB-lite"/>
    </source>
</evidence>
<dbReference type="OrthoDB" id="7867452at2759"/>
<evidence type="ECO:0000256" key="1">
    <source>
        <dbReference type="ARBA" id="ARBA00001947"/>
    </source>
</evidence>
<dbReference type="GO" id="GO:0004222">
    <property type="term" value="F:metalloendopeptidase activity"/>
    <property type="evidence" value="ECO:0007669"/>
    <property type="project" value="InterPro"/>
</dbReference>
<proteinExistence type="inferred from homology"/>
<dbReference type="GO" id="GO:0016485">
    <property type="term" value="P:protein processing"/>
    <property type="evidence" value="ECO:0007669"/>
    <property type="project" value="TreeGrafter"/>
</dbReference>
<keyword evidence="11" id="KW-1185">Reference proteome</keyword>
<dbReference type="InterPro" id="IPR000718">
    <property type="entry name" value="Peptidase_M13"/>
</dbReference>
<organism evidence="10 11">
    <name type="scientific">Daphnia magna</name>
    <dbReference type="NCBI Taxonomy" id="35525"/>
    <lineage>
        <taxon>Eukaryota</taxon>
        <taxon>Metazoa</taxon>
        <taxon>Ecdysozoa</taxon>
        <taxon>Arthropoda</taxon>
        <taxon>Crustacea</taxon>
        <taxon>Branchiopoda</taxon>
        <taxon>Diplostraca</taxon>
        <taxon>Cladocera</taxon>
        <taxon>Anomopoda</taxon>
        <taxon>Daphniidae</taxon>
        <taxon>Daphnia</taxon>
    </lineage>
</organism>
<keyword evidence="4" id="KW-0479">Metal-binding</keyword>
<keyword evidence="9" id="KW-0472">Membrane</keyword>
<evidence type="ECO:0000256" key="4">
    <source>
        <dbReference type="ARBA" id="ARBA00022723"/>
    </source>
</evidence>
<dbReference type="EMBL" id="LRGB01003024">
    <property type="protein sequence ID" value="KZS05024.1"/>
    <property type="molecule type" value="Genomic_DNA"/>
</dbReference>
<keyword evidence="3" id="KW-0645">Protease</keyword>
<evidence type="ECO:0000256" key="3">
    <source>
        <dbReference type="ARBA" id="ARBA00022670"/>
    </source>
</evidence>
<name>A0A0N8B0W0_9CRUS</name>
<feature type="transmembrane region" description="Helical" evidence="9">
    <location>
        <begin position="112"/>
        <end position="136"/>
    </location>
</feature>
<keyword evidence="9" id="KW-1133">Transmembrane helix</keyword>
<keyword evidence="7" id="KW-0482">Metalloprotease</keyword>
<feature type="compositionally biased region" description="Polar residues" evidence="8">
    <location>
        <begin position="66"/>
        <end position="79"/>
    </location>
</feature>
<dbReference type="Gene3D" id="3.40.390.10">
    <property type="entry name" value="Collagenase (Catalytic Domain)"/>
    <property type="match status" value="1"/>
</dbReference>
<dbReference type="STRING" id="35525.A0A0N8B0W0"/>
<dbReference type="InterPro" id="IPR024079">
    <property type="entry name" value="MetalloPept_cat_dom_sf"/>
</dbReference>
<keyword evidence="9" id="KW-0812">Transmembrane</keyword>
<keyword evidence="6" id="KW-0862">Zinc</keyword>
<dbReference type="GO" id="GO:0046872">
    <property type="term" value="F:metal ion binding"/>
    <property type="evidence" value="ECO:0007669"/>
    <property type="project" value="UniProtKB-KW"/>
</dbReference>
<feature type="region of interest" description="Disordered" evidence="8">
    <location>
        <begin position="42"/>
        <end position="84"/>
    </location>
</feature>
<reference evidence="10 11" key="1">
    <citation type="submission" date="2016-03" db="EMBL/GenBank/DDBJ databases">
        <title>EvidentialGene: Evidence-directed Construction of Genes on Genomes.</title>
        <authorList>
            <person name="Gilbert D.G."/>
            <person name="Choi J.-H."/>
            <person name="Mockaitis K."/>
            <person name="Colbourne J."/>
            <person name="Pfrender M."/>
        </authorList>
    </citation>
    <scope>NUCLEOTIDE SEQUENCE [LARGE SCALE GENOMIC DNA]</scope>
    <source>
        <strain evidence="10 11">Xinb3</strain>
        <tissue evidence="10">Complete organism</tissue>
    </source>
</reference>
<dbReference type="InterPro" id="IPR042089">
    <property type="entry name" value="Peptidase_M13_dom_2"/>
</dbReference>
<evidence type="ECO:0000313" key="11">
    <source>
        <dbReference type="Proteomes" id="UP000076858"/>
    </source>
</evidence>
<comment type="cofactor">
    <cofactor evidence="1">
        <name>Zn(2+)</name>
        <dbReference type="ChEBI" id="CHEBI:29105"/>
    </cofactor>
</comment>
<keyword evidence="5" id="KW-0378">Hydrolase</keyword>
<gene>
    <name evidence="10" type="ORF">APZ42_031979</name>
</gene>
<comment type="similarity">
    <text evidence="2">Belongs to the peptidase M13 family.</text>
</comment>
<dbReference type="SUPFAM" id="SSF55486">
    <property type="entry name" value="Metalloproteases ('zincins'), catalytic domain"/>
    <property type="match status" value="1"/>
</dbReference>
<dbReference type="AlphaFoldDB" id="A0A0N8B0W0"/>
<dbReference type="CDD" id="cd08662">
    <property type="entry name" value="M13"/>
    <property type="match status" value="1"/>
</dbReference>
<evidence type="ECO:0000256" key="6">
    <source>
        <dbReference type="ARBA" id="ARBA00022833"/>
    </source>
</evidence>
<protein>
    <submittedName>
        <fullName evidence="10">Endothelin-converting enzyme</fullName>
    </submittedName>
</protein>
<accession>A0A0N8B0W0</accession>
<dbReference type="InterPro" id="IPR018497">
    <property type="entry name" value="Peptidase_M13_C"/>
</dbReference>
<evidence type="ECO:0000256" key="2">
    <source>
        <dbReference type="ARBA" id="ARBA00007357"/>
    </source>
</evidence>
<dbReference type="Gene3D" id="1.10.1380.10">
    <property type="entry name" value="Neutral endopeptidase , domain2"/>
    <property type="match status" value="1"/>
</dbReference>
<dbReference type="GO" id="GO:0005886">
    <property type="term" value="C:plasma membrane"/>
    <property type="evidence" value="ECO:0007669"/>
    <property type="project" value="TreeGrafter"/>
</dbReference>
<comment type="caution">
    <text evidence="10">The sequence shown here is derived from an EMBL/GenBank/DDBJ whole genome shotgun (WGS) entry which is preliminary data.</text>
</comment>
<dbReference type="Proteomes" id="UP000076858">
    <property type="component" value="Unassembled WGS sequence"/>
</dbReference>
<dbReference type="Pfam" id="PF05649">
    <property type="entry name" value="Peptidase_M13_N"/>
    <property type="match status" value="1"/>
</dbReference>
<evidence type="ECO:0000256" key="9">
    <source>
        <dbReference type="SAM" id="Phobius"/>
    </source>
</evidence>
<feature type="region of interest" description="Disordered" evidence="8">
    <location>
        <begin position="1"/>
        <end position="20"/>
    </location>
</feature>
<evidence type="ECO:0000256" key="7">
    <source>
        <dbReference type="ARBA" id="ARBA00023049"/>
    </source>
</evidence>